<evidence type="ECO:0000313" key="4">
    <source>
        <dbReference type="EMBL" id="ORZ31326.1"/>
    </source>
</evidence>
<feature type="region of interest" description="Disordered" evidence="1">
    <location>
        <begin position="659"/>
        <end position="698"/>
    </location>
</feature>
<protein>
    <recommendedName>
        <fullName evidence="3">NodB homology domain-containing protein</fullName>
    </recommendedName>
</protein>
<comment type="caution">
    <text evidence="4">The sequence shown here is derived from an EMBL/GenBank/DDBJ whole genome shotgun (WGS) entry which is preliminary data.</text>
</comment>
<evidence type="ECO:0000256" key="1">
    <source>
        <dbReference type="SAM" id="MobiDB-lite"/>
    </source>
</evidence>
<proteinExistence type="predicted"/>
<evidence type="ECO:0000313" key="5">
    <source>
        <dbReference type="Proteomes" id="UP000193411"/>
    </source>
</evidence>
<dbReference type="AlphaFoldDB" id="A0A1Y2H9R6"/>
<dbReference type="SUPFAM" id="SSF88713">
    <property type="entry name" value="Glycoside hydrolase/deacetylase"/>
    <property type="match status" value="1"/>
</dbReference>
<reference evidence="4 5" key="1">
    <citation type="submission" date="2016-07" db="EMBL/GenBank/DDBJ databases">
        <title>Pervasive Adenine N6-methylation of Active Genes in Fungi.</title>
        <authorList>
            <consortium name="DOE Joint Genome Institute"/>
            <person name="Mondo S.J."/>
            <person name="Dannebaum R.O."/>
            <person name="Kuo R.C."/>
            <person name="Labutti K."/>
            <person name="Haridas S."/>
            <person name="Kuo A."/>
            <person name="Salamov A."/>
            <person name="Ahrendt S.R."/>
            <person name="Lipzen A."/>
            <person name="Sullivan W."/>
            <person name="Andreopoulos W.B."/>
            <person name="Clum A."/>
            <person name="Lindquist E."/>
            <person name="Daum C."/>
            <person name="Ramamoorthy G.K."/>
            <person name="Gryganskyi A."/>
            <person name="Culley D."/>
            <person name="Magnuson J.K."/>
            <person name="James T.Y."/>
            <person name="O'Malley M.A."/>
            <person name="Stajich J.E."/>
            <person name="Spatafora J.W."/>
            <person name="Visel A."/>
            <person name="Grigoriev I.V."/>
        </authorList>
    </citation>
    <scope>NUCLEOTIDE SEQUENCE [LARGE SCALE GENOMIC DNA]</scope>
    <source>
        <strain evidence="4 5">PL171</strain>
    </source>
</reference>
<feature type="region of interest" description="Disordered" evidence="1">
    <location>
        <begin position="1"/>
        <end position="95"/>
    </location>
</feature>
<organism evidence="4 5">
    <name type="scientific">Catenaria anguillulae PL171</name>
    <dbReference type="NCBI Taxonomy" id="765915"/>
    <lineage>
        <taxon>Eukaryota</taxon>
        <taxon>Fungi</taxon>
        <taxon>Fungi incertae sedis</taxon>
        <taxon>Blastocladiomycota</taxon>
        <taxon>Blastocladiomycetes</taxon>
        <taxon>Blastocladiales</taxon>
        <taxon>Catenariaceae</taxon>
        <taxon>Catenaria</taxon>
    </lineage>
</organism>
<accession>A0A1Y2H9R6</accession>
<feature type="compositionally biased region" description="Basic residues" evidence="1">
    <location>
        <begin position="65"/>
        <end position="81"/>
    </location>
</feature>
<dbReference type="GO" id="GO:0016810">
    <property type="term" value="F:hydrolase activity, acting on carbon-nitrogen (but not peptide) bonds"/>
    <property type="evidence" value="ECO:0007669"/>
    <property type="project" value="InterPro"/>
</dbReference>
<keyword evidence="5" id="KW-1185">Reference proteome</keyword>
<dbReference type="Proteomes" id="UP000193411">
    <property type="component" value="Unassembled WGS sequence"/>
</dbReference>
<dbReference type="EMBL" id="MCFL01000061">
    <property type="protein sequence ID" value="ORZ31326.1"/>
    <property type="molecule type" value="Genomic_DNA"/>
</dbReference>
<feature type="compositionally biased region" description="Low complexity" evidence="1">
    <location>
        <begin position="1"/>
        <end position="59"/>
    </location>
</feature>
<dbReference type="OrthoDB" id="504708at2759"/>
<dbReference type="InterPro" id="IPR002509">
    <property type="entry name" value="NODB_dom"/>
</dbReference>
<sequence>MGKQSKASSSSSGANRAAAASDRPIAASSSSAGPNTRSRASRAAIQSTSSASSSSAVRSENVTINKHKSRSKSPSKSSRRSRSQDSRSSTGSAKGVGPLMARMVLLTTLAVIGWQFVDQRLGGSNASLMHGTQLLTRPRRDLGATLRPSDPNMADSESYKSALMAAISAHASSDAETAHAAHLHDSHEARARRAAINPGVDVYTTQNVATWYRCDASACRLPNCQCAQQRPPAGLDKSVVPQFVIVTVDDALNEMVLDAPLQLYDGVVNPGTGCQPKITYFMSGQWSNFHLAQRMYAKGHEIAGHTWGHSANPNVDDISAMRQATEALAGISASDIKGFRAPLFKFSLDTLATLRSLGFEYDSSMTALVNGNNTVWPFTFDYGMPISCATGNCTGATPPIVGLPRWKVPGLWEIPLYTLTDPEAPDGNWPIDPPMQGDKLNTLLRVNFDNHFYGNRAPFGIHIHAAWLMAEPSRITTINAFLRDIAQHQHVRFVTNQEMLAWLKNPQPITSMPTPATSTNFACPGAESGPVRAEVCDGIDNNRDGQVDEGFTKSCNYGSAVFTTCAASCPVRYPTVAEPVPPPSNRNTLGTLCQPPVGGCVYGTYNRTECACACFGPGTNGAGGCPRDEATGKCLVYRLPSTEKDAGYLSCDESREVMEEERRKKEEEIRKQNEATRNGGTTNANKFTANTGTNGDAEGNAAGRGVEIGAAKWVAGLSVAIAVVIGVMGIM</sequence>
<dbReference type="STRING" id="765915.A0A1Y2H9R6"/>
<gene>
    <name evidence="4" type="ORF">BCR44DRAFT_43852</name>
</gene>
<feature type="domain" description="NodB homology" evidence="3">
    <location>
        <begin position="277"/>
        <end position="361"/>
    </location>
</feature>
<keyword evidence="2" id="KW-0472">Membrane</keyword>
<dbReference type="Gene3D" id="3.20.20.370">
    <property type="entry name" value="Glycoside hydrolase/deacetylase"/>
    <property type="match status" value="1"/>
</dbReference>
<dbReference type="PANTHER" id="PTHR45985">
    <property type="match status" value="1"/>
</dbReference>
<keyword evidence="2" id="KW-1133">Transmembrane helix</keyword>
<dbReference type="Pfam" id="PF01522">
    <property type="entry name" value="Polysacc_deac_1"/>
    <property type="match status" value="1"/>
</dbReference>
<evidence type="ECO:0000259" key="3">
    <source>
        <dbReference type="Pfam" id="PF01522"/>
    </source>
</evidence>
<name>A0A1Y2H9R6_9FUNG</name>
<evidence type="ECO:0000256" key="2">
    <source>
        <dbReference type="SAM" id="Phobius"/>
    </source>
</evidence>
<dbReference type="GO" id="GO:0005975">
    <property type="term" value="P:carbohydrate metabolic process"/>
    <property type="evidence" value="ECO:0007669"/>
    <property type="project" value="InterPro"/>
</dbReference>
<dbReference type="InterPro" id="IPR011330">
    <property type="entry name" value="Glyco_hydro/deAcase_b/a-brl"/>
</dbReference>
<feature type="transmembrane region" description="Helical" evidence="2">
    <location>
        <begin position="713"/>
        <end position="730"/>
    </location>
</feature>
<feature type="compositionally biased region" description="Basic and acidic residues" evidence="1">
    <location>
        <begin position="659"/>
        <end position="674"/>
    </location>
</feature>
<keyword evidence="2" id="KW-0812">Transmembrane</keyword>
<dbReference type="InterPro" id="IPR052740">
    <property type="entry name" value="CE4"/>
</dbReference>
<feature type="compositionally biased region" description="Polar residues" evidence="1">
    <location>
        <begin position="675"/>
        <end position="694"/>
    </location>
</feature>
<dbReference type="PANTHER" id="PTHR45985:SF3">
    <property type="entry name" value="CHITIN DEACETYLASE-LIKE 4"/>
    <property type="match status" value="1"/>
</dbReference>